<evidence type="ECO:0000259" key="2">
    <source>
        <dbReference type="Pfam" id="PF00188"/>
    </source>
</evidence>
<feature type="domain" description="SCP" evidence="2">
    <location>
        <begin position="46"/>
        <end position="170"/>
    </location>
</feature>
<dbReference type="CDD" id="cd05379">
    <property type="entry name" value="CAP_bacterial"/>
    <property type="match status" value="1"/>
</dbReference>
<organism evidence="3">
    <name type="scientific">uncultured Ramlibacter sp</name>
    <dbReference type="NCBI Taxonomy" id="260755"/>
    <lineage>
        <taxon>Bacteria</taxon>
        <taxon>Pseudomonadati</taxon>
        <taxon>Pseudomonadota</taxon>
        <taxon>Betaproteobacteria</taxon>
        <taxon>Burkholderiales</taxon>
        <taxon>Comamonadaceae</taxon>
        <taxon>Ramlibacter</taxon>
        <taxon>environmental samples</taxon>
    </lineage>
</organism>
<feature type="region of interest" description="Disordered" evidence="1">
    <location>
        <begin position="177"/>
        <end position="220"/>
    </location>
</feature>
<protein>
    <recommendedName>
        <fullName evidence="2">SCP domain-containing protein</fullName>
    </recommendedName>
</protein>
<evidence type="ECO:0000313" key="3">
    <source>
        <dbReference type="EMBL" id="CAA9436184.1"/>
    </source>
</evidence>
<sequence>MSGPPAAAPAIPVTVYSASPSATQPVTAGARRESCDPTALQRSVLQQVNAARAAGQTCGNAQLPPASPVTWHQALASAAAKHSRDMAKRDFFGHRSPDGAVVEQRVRREGYPARAAGESIAGGDYTPEGVVRSWFGNEKHCRNLMSAAFTEVGASCVTQPGSDWGTYWTMVLGSRGADSKRAAPASAPPRTRSAVTPKARATAPAKARTPSTAPKPSASR</sequence>
<dbReference type="InterPro" id="IPR014044">
    <property type="entry name" value="CAP_dom"/>
</dbReference>
<dbReference type="Gene3D" id="3.40.33.10">
    <property type="entry name" value="CAP"/>
    <property type="match status" value="1"/>
</dbReference>
<gene>
    <name evidence="3" type="ORF">AVDCRST_MAG51-2945</name>
</gene>
<name>A0A6J4Q6Z2_9BURK</name>
<proteinExistence type="predicted"/>
<dbReference type="EMBL" id="CADCUX010000628">
    <property type="protein sequence ID" value="CAA9436184.1"/>
    <property type="molecule type" value="Genomic_DNA"/>
</dbReference>
<dbReference type="PANTHER" id="PTHR31157:SF1">
    <property type="entry name" value="SCP DOMAIN-CONTAINING PROTEIN"/>
    <property type="match status" value="1"/>
</dbReference>
<dbReference type="AlphaFoldDB" id="A0A6J4Q6Z2"/>
<feature type="compositionally biased region" description="Low complexity" evidence="1">
    <location>
        <begin position="182"/>
        <end position="220"/>
    </location>
</feature>
<dbReference type="SUPFAM" id="SSF55797">
    <property type="entry name" value="PR-1-like"/>
    <property type="match status" value="1"/>
</dbReference>
<evidence type="ECO:0000256" key="1">
    <source>
        <dbReference type="SAM" id="MobiDB-lite"/>
    </source>
</evidence>
<dbReference type="InterPro" id="IPR035940">
    <property type="entry name" value="CAP_sf"/>
</dbReference>
<reference evidence="3" key="1">
    <citation type="submission" date="2020-02" db="EMBL/GenBank/DDBJ databases">
        <authorList>
            <person name="Meier V. D."/>
        </authorList>
    </citation>
    <scope>NUCLEOTIDE SEQUENCE</scope>
    <source>
        <strain evidence="3">AVDCRST_MAG51</strain>
    </source>
</reference>
<accession>A0A6J4Q6Z2</accession>
<dbReference type="Pfam" id="PF00188">
    <property type="entry name" value="CAP"/>
    <property type="match status" value="1"/>
</dbReference>
<dbReference type="PANTHER" id="PTHR31157">
    <property type="entry name" value="SCP DOMAIN-CONTAINING PROTEIN"/>
    <property type="match status" value="1"/>
</dbReference>